<feature type="region of interest" description="Disordered" evidence="1">
    <location>
        <begin position="139"/>
        <end position="169"/>
    </location>
</feature>
<dbReference type="EMBL" id="CZPZ01000014">
    <property type="protein sequence ID" value="CUS36261.1"/>
    <property type="molecule type" value="Genomic_DNA"/>
</dbReference>
<accession>A0A0S4LFI3</accession>
<reference evidence="3" key="1">
    <citation type="submission" date="2015-10" db="EMBL/GenBank/DDBJ databases">
        <authorList>
            <person name="Luecker S."/>
            <person name="Luecker S."/>
        </authorList>
    </citation>
    <scope>NUCLEOTIDE SEQUENCE [LARGE SCALE GENOMIC DNA]</scope>
</reference>
<evidence type="ECO:0000313" key="2">
    <source>
        <dbReference type="EMBL" id="CUS36261.1"/>
    </source>
</evidence>
<sequence>MSGGKARGGSGSMHRMPVHNQIDPAVHLLEQPLHEFRKDGSLECTLKHHKGERTLVRDGRDHVAPEALPCGSYDGSVSHRRIACPGHVVTAQPHFVAPINGGVLPLGLSGNHRVFLFQPPRDGHLVPLIGASHRLLRAHPPRPEVAPHGDQRDPDPIFPRNQTRHRSPRPEIERQLQLIGQLAHDQTTDVLRLRNGQPAALATPTPPGLRFQGAQPSNLVDRHPLIHRTQANAVKLGRLSLRTPAAHRSHGESPEVRLRRWNQGPGIVLSMHSAGYYTTHYLVN</sequence>
<evidence type="ECO:0000313" key="3">
    <source>
        <dbReference type="Proteomes" id="UP000198736"/>
    </source>
</evidence>
<dbReference type="Proteomes" id="UP000198736">
    <property type="component" value="Unassembled WGS sequence"/>
</dbReference>
<feature type="compositionally biased region" description="Basic and acidic residues" evidence="1">
    <location>
        <begin position="141"/>
        <end position="155"/>
    </location>
</feature>
<name>A0A0S4LFI3_9BACT</name>
<evidence type="ECO:0000256" key="1">
    <source>
        <dbReference type="SAM" id="MobiDB-lite"/>
    </source>
</evidence>
<gene>
    <name evidence="2" type="ORF">COMA2_210047</name>
</gene>
<keyword evidence="3" id="KW-1185">Reference proteome</keyword>
<protein>
    <submittedName>
        <fullName evidence="2">Uncharacterized protein</fullName>
    </submittedName>
</protein>
<organism evidence="2 3">
    <name type="scientific">Candidatus Nitrospira nitrificans</name>
    <dbReference type="NCBI Taxonomy" id="1742973"/>
    <lineage>
        <taxon>Bacteria</taxon>
        <taxon>Pseudomonadati</taxon>
        <taxon>Nitrospirota</taxon>
        <taxon>Nitrospiria</taxon>
        <taxon>Nitrospirales</taxon>
        <taxon>Nitrospiraceae</taxon>
        <taxon>Nitrospira</taxon>
    </lineage>
</organism>
<proteinExistence type="predicted"/>
<dbReference type="AlphaFoldDB" id="A0A0S4LFI3"/>